<name>A0ABD1JPF9_9TELE</name>
<evidence type="ECO:0000256" key="4">
    <source>
        <dbReference type="ARBA" id="ARBA00022737"/>
    </source>
</evidence>
<dbReference type="EMBL" id="JBHFQA010000014">
    <property type="protein sequence ID" value="KAL2088161.1"/>
    <property type="molecule type" value="Genomic_DNA"/>
</dbReference>
<accession>A0ABD1JPF9</accession>
<dbReference type="SUPFAM" id="SSF57667">
    <property type="entry name" value="beta-beta-alpha zinc fingers"/>
    <property type="match status" value="5"/>
</dbReference>
<evidence type="ECO:0000313" key="16">
    <source>
        <dbReference type="EMBL" id="KAL2088161.1"/>
    </source>
</evidence>
<reference evidence="16 17" key="1">
    <citation type="submission" date="2024-09" db="EMBL/GenBank/DDBJ databases">
        <title>A chromosome-level genome assembly of Gray's grenadier anchovy, Coilia grayii.</title>
        <authorList>
            <person name="Fu Z."/>
        </authorList>
    </citation>
    <scope>NUCLEOTIDE SEQUENCE [LARGE SCALE GENOMIC DNA]</scope>
    <source>
        <strain evidence="16">G4</strain>
        <tissue evidence="16">Muscle</tissue>
    </source>
</reference>
<dbReference type="InterPro" id="IPR036236">
    <property type="entry name" value="Znf_C2H2_sf"/>
</dbReference>
<dbReference type="GO" id="GO:0003723">
    <property type="term" value="F:RNA binding"/>
    <property type="evidence" value="ECO:0007669"/>
    <property type="project" value="UniProtKB-KW"/>
</dbReference>
<feature type="domain" description="C2H2-type" evidence="15">
    <location>
        <begin position="42"/>
        <end position="71"/>
    </location>
</feature>
<dbReference type="GO" id="GO:0042254">
    <property type="term" value="P:ribosome biogenesis"/>
    <property type="evidence" value="ECO:0007669"/>
    <property type="project" value="UniProtKB-KW"/>
</dbReference>
<feature type="domain" description="C2H2-type" evidence="15">
    <location>
        <begin position="133"/>
        <end position="159"/>
    </location>
</feature>
<feature type="domain" description="C2H2-type" evidence="15">
    <location>
        <begin position="103"/>
        <end position="132"/>
    </location>
</feature>
<evidence type="ECO:0000256" key="1">
    <source>
        <dbReference type="ARBA" id="ARBA00004123"/>
    </source>
</evidence>
<evidence type="ECO:0000256" key="9">
    <source>
        <dbReference type="ARBA" id="ARBA00023125"/>
    </source>
</evidence>
<dbReference type="GO" id="GO:0005634">
    <property type="term" value="C:nucleus"/>
    <property type="evidence" value="ECO:0007669"/>
    <property type="project" value="UniProtKB-SubCell"/>
</dbReference>
<dbReference type="FunFam" id="3.30.160.60:FF:000100">
    <property type="entry name" value="Zinc finger 45-like"/>
    <property type="match status" value="1"/>
</dbReference>
<dbReference type="InterPro" id="IPR013087">
    <property type="entry name" value="Znf_C2H2_type"/>
</dbReference>
<keyword evidence="2" id="KW-0690">Ribosome biogenesis</keyword>
<keyword evidence="3" id="KW-0479">Metal-binding</keyword>
<dbReference type="GO" id="GO:0008270">
    <property type="term" value="F:zinc ion binding"/>
    <property type="evidence" value="ECO:0007669"/>
    <property type="project" value="UniProtKB-KW"/>
</dbReference>
<gene>
    <name evidence="16" type="ORF">ACEWY4_016989</name>
</gene>
<dbReference type="PROSITE" id="PS00028">
    <property type="entry name" value="ZINC_FINGER_C2H2_1"/>
    <property type="match status" value="8"/>
</dbReference>
<feature type="region of interest" description="Disordered" evidence="14">
    <location>
        <begin position="275"/>
        <end position="304"/>
    </location>
</feature>
<evidence type="ECO:0000256" key="6">
    <source>
        <dbReference type="ARBA" id="ARBA00022833"/>
    </source>
</evidence>
<keyword evidence="8" id="KW-0805">Transcription regulation</keyword>
<keyword evidence="10" id="KW-0804">Transcription</keyword>
<dbReference type="Pfam" id="PF22110">
    <property type="entry name" value="TFIIIA_zf-C2H2"/>
    <property type="match status" value="1"/>
</dbReference>
<organism evidence="16 17">
    <name type="scientific">Coilia grayii</name>
    <name type="common">Gray's grenadier anchovy</name>
    <dbReference type="NCBI Taxonomy" id="363190"/>
    <lineage>
        <taxon>Eukaryota</taxon>
        <taxon>Metazoa</taxon>
        <taxon>Chordata</taxon>
        <taxon>Craniata</taxon>
        <taxon>Vertebrata</taxon>
        <taxon>Euteleostomi</taxon>
        <taxon>Actinopterygii</taxon>
        <taxon>Neopterygii</taxon>
        <taxon>Teleostei</taxon>
        <taxon>Clupei</taxon>
        <taxon>Clupeiformes</taxon>
        <taxon>Clupeoidei</taxon>
        <taxon>Engraulidae</taxon>
        <taxon>Coilinae</taxon>
        <taxon>Coilia</taxon>
    </lineage>
</organism>
<dbReference type="AlphaFoldDB" id="A0ABD1JPF9"/>
<evidence type="ECO:0000256" key="14">
    <source>
        <dbReference type="SAM" id="MobiDB-lite"/>
    </source>
</evidence>
<keyword evidence="7" id="KW-0694">RNA-binding</keyword>
<feature type="domain" description="C2H2-type" evidence="15">
    <location>
        <begin position="251"/>
        <end position="280"/>
    </location>
</feature>
<dbReference type="GO" id="GO:0003677">
    <property type="term" value="F:DNA binding"/>
    <property type="evidence" value="ECO:0007669"/>
    <property type="project" value="UniProtKB-KW"/>
</dbReference>
<sequence>MDHSKDKNSPTYICSFPDCHVAYNKAWKLEAHLCRHTGERPFQCDHDGCGKGFVTKYHLARHILSHSGEKRFRCTETDCTEAFTTTQNLKKHLSRKHKPGRLYKCSYEGCGEEFRKNSQLKTHECQHTKLLPFLCGFEGCGRRFPTSQKLRRHEKVHKGYPCPEEGCAFVGKTWTEAIKHRKELHRVAVPHKCDQCDKSFGGSWFLRQHQRVHLKERLVFKCPREACDRSYTTLFNLQSHIRSFHEELRPFVCPHEACNKTFAMKQSLQRHLVKHDPLRRKQEKKPRSVTKHREKKPRKIHKRSLASHLSGYNSDCDYKFDILDSNSAVIESGQNAFPNSTHSGQYIEVRTA</sequence>
<evidence type="ECO:0000256" key="2">
    <source>
        <dbReference type="ARBA" id="ARBA00022517"/>
    </source>
</evidence>
<dbReference type="PANTHER" id="PTHR46179:SF1">
    <property type="entry name" value="TRANSCRIPTION FACTOR IIIA"/>
    <property type="match status" value="1"/>
</dbReference>
<evidence type="ECO:0000256" key="12">
    <source>
        <dbReference type="ARBA" id="ARBA00040434"/>
    </source>
</evidence>
<evidence type="ECO:0000256" key="11">
    <source>
        <dbReference type="ARBA" id="ARBA00023242"/>
    </source>
</evidence>
<keyword evidence="17" id="KW-1185">Reference proteome</keyword>
<dbReference type="InterPro" id="IPR051061">
    <property type="entry name" value="Zinc_finger_trans_reg"/>
</dbReference>
<dbReference type="FunFam" id="3.30.160.60:FF:000032">
    <property type="entry name" value="Krueppel-like factor 4"/>
    <property type="match status" value="1"/>
</dbReference>
<keyword evidence="6" id="KW-0862">Zinc</keyword>
<proteinExistence type="predicted"/>
<evidence type="ECO:0000256" key="8">
    <source>
        <dbReference type="ARBA" id="ARBA00023015"/>
    </source>
</evidence>
<evidence type="ECO:0000256" key="7">
    <source>
        <dbReference type="ARBA" id="ARBA00022884"/>
    </source>
</evidence>
<feature type="domain" description="C2H2-type" evidence="15">
    <location>
        <begin position="220"/>
        <end position="250"/>
    </location>
</feature>
<dbReference type="Proteomes" id="UP001591681">
    <property type="component" value="Unassembled WGS sequence"/>
</dbReference>
<keyword evidence="11" id="KW-0539">Nucleus</keyword>
<dbReference type="Gene3D" id="3.30.160.60">
    <property type="entry name" value="Classic Zinc Finger"/>
    <property type="match status" value="9"/>
</dbReference>
<dbReference type="PROSITE" id="PS50157">
    <property type="entry name" value="ZINC_FINGER_C2H2_2"/>
    <property type="match status" value="8"/>
</dbReference>
<dbReference type="SMART" id="SM00355">
    <property type="entry name" value="ZnF_C2H2"/>
    <property type="match status" value="9"/>
</dbReference>
<dbReference type="PANTHER" id="PTHR46179">
    <property type="entry name" value="ZINC FINGER PROTEIN"/>
    <property type="match status" value="1"/>
</dbReference>
<comment type="caution">
    <text evidence="16">The sequence shown here is derived from an EMBL/GenBank/DDBJ whole genome shotgun (WGS) entry which is preliminary data.</text>
</comment>
<feature type="domain" description="C2H2-type" evidence="15">
    <location>
        <begin position="12"/>
        <end position="41"/>
    </location>
</feature>
<feature type="domain" description="C2H2-type" evidence="15">
    <location>
        <begin position="191"/>
        <end position="218"/>
    </location>
</feature>
<dbReference type="InterPro" id="IPR054599">
    <property type="entry name" value="TFIIIA_Zfn-C2H2"/>
</dbReference>
<protein>
    <recommendedName>
        <fullName evidence="12">Transcription factor IIIA</fullName>
    </recommendedName>
</protein>
<evidence type="ECO:0000256" key="13">
    <source>
        <dbReference type="PROSITE-ProRule" id="PRU00042"/>
    </source>
</evidence>
<keyword evidence="5 13" id="KW-0863">Zinc-finger</keyword>
<evidence type="ECO:0000256" key="3">
    <source>
        <dbReference type="ARBA" id="ARBA00022723"/>
    </source>
</evidence>
<evidence type="ECO:0000313" key="17">
    <source>
        <dbReference type="Proteomes" id="UP001591681"/>
    </source>
</evidence>
<feature type="domain" description="C2H2-type" evidence="15">
    <location>
        <begin position="72"/>
        <end position="102"/>
    </location>
</feature>
<dbReference type="FunFam" id="3.30.160.60:FF:001998">
    <property type="entry name" value="Transcription factor IIIA"/>
    <property type="match status" value="1"/>
</dbReference>
<keyword evidence="9" id="KW-0238">DNA-binding</keyword>
<dbReference type="FunFam" id="3.30.160.60:FF:001102">
    <property type="entry name" value="Transcription factor IIIA"/>
    <property type="match status" value="1"/>
</dbReference>
<feature type="compositionally biased region" description="Basic residues" evidence="14">
    <location>
        <begin position="281"/>
        <end position="304"/>
    </location>
</feature>
<comment type="subcellular location">
    <subcellularLocation>
        <location evidence="1">Nucleus</location>
    </subcellularLocation>
</comment>
<dbReference type="Pfam" id="PF00096">
    <property type="entry name" value="zf-C2H2"/>
    <property type="match status" value="5"/>
</dbReference>
<evidence type="ECO:0000256" key="5">
    <source>
        <dbReference type="ARBA" id="ARBA00022771"/>
    </source>
</evidence>
<keyword evidence="4" id="KW-0677">Repeat</keyword>
<evidence type="ECO:0000259" key="15">
    <source>
        <dbReference type="PROSITE" id="PS50157"/>
    </source>
</evidence>
<evidence type="ECO:0000256" key="10">
    <source>
        <dbReference type="ARBA" id="ARBA00023163"/>
    </source>
</evidence>